<feature type="domain" description="Nitroreductase" evidence="3">
    <location>
        <begin position="14"/>
        <end position="192"/>
    </location>
</feature>
<keyword evidence="2" id="KW-0560">Oxidoreductase</keyword>
<protein>
    <submittedName>
        <fullName evidence="4">Nitroreductase family protein</fullName>
    </submittedName>
</protein>
<comment type="caution">
    <text evidence="4">The sequence shown here is derived from an EMBL/GenBank/DDBJ whole genome shotgun (WGS) entry which is preliminary data.</text>
</comment>
<dbReference type="Pfam" id="PF00881">
    <property type="entry name" value="Nitroreductase"/>
    <property type="match status" value="1"/>
</dbReference>
<dbReference type="RefSeq" id="WP_095260575.1">
    <property type="nucleotide sequence ID" value="NZ_NPBV01000003.1"/>
</dbReference>
<dbReference type="SUPFAM" id="SSF55469">
    <property type="entry name" value="FMN-dependent nitroreductase-like"/>
    <property type="match status" value="1"/>
</dbReference>
<comment type="similarity">
    <text evidence="1">Belongs to the nitroreductase family.</text>
</comment>
<evidence type="ECO:0000256" key="2">
    <source>
        <dbReference type="ARBA" id="ARBA00023002"/>
    </source>
</evidence>
<dbReference type="PANTHER" id="PTHR43673:SF10">
    <property type="entry name" value="NADH DEHYDROGENASE_NAD(P)H NITROREDUCTASE XCC3605-RELATED"/>
    <property type="match status" value="1"/>
</dbReference>
<sequence>MTTNINQNDFSQIIKGRRSVRAYQPDYKIPKEEMMKIIEEASSAPSSANLQPWRVVVVDSKEGKEKLRPLVMFNTTQNDTSSAMLLIFGDNKFYENAEYIYNMAVEKGKMPPDVRDSQLSAIKSHYLSLSKTVANDVIKIDSSLFSMQLMLTARTYGYDTNPMAGFESDKLAEAFELDSKRYIPVMILSIGKAAEPGYDSLRLSPEQITFWR</sequence>
<organism evidence="4 5">
    <name type="scientific">Terribacillus saccharophilus</name>
    <dbReference type="NCBI Taxonomy" id="361277"/>
    <lineage>
        <taxon>Bacteria</taxon>
        <taxon>Bacillati</taxon>
        <taxon>Bacillota</taxon>
        <taxon>Bacilli</taxon>
        <taxon>Bacillales</taxon>
        <taxon>Bacillaceae</taxon>
        <taxon>Terribacillus</taxon>
    </lineage>
</organism>
<dbReference type="GO" id="GO:0016491">
    <property type="term" value="F:oxidoreductase activity"/>
    <property type="evidence" value="ECO:0007669"/>
    <property type="project" value="UniProtKB-KW"/>
</dbReference>
<reference evidence="4 5" key="1">
    <citation type="submission" date="2017-07" db="EMBL/GenBank/DDBJ databases">
        <title>Isolation and whole genome analysis of endospore-forming bacteria from heroin.</title>
        <authorList>
            <person name="Kalinowski J."/>
            <person name="Ahrens B."/>
            <person name="Al-Dilaimi A."/>
            <person name="Winkler A."/>
            <person name="Wibberg D."/>
            <person name="Schleenbecker U."/>
            <person name="Ruckert C."/>
            <person name="Wolfel R."/>
            <person name="Grass G."/>
        </authorList>
    </citation>
    <scope>NUCLEOTIDE SEQUENCE [LARGE SCALE GENOMIC DNA]</scope>
    <source>
        <strain evidence="4 5">7528</strain>
    </source>
</reference>
<evidence type="ECO:0000313" key="5">
    <source>
        <dbReference type="Proteomes" id="UP000216013"/>
    </source>
</evidence>
<evidence type="ECO:0000259" key="3">
    <source>
        <dbReference type="Pfam" id="PF00881"/>
    </source>
</evidence>
<dbReference type="InterPro" id="IPR000415">
    <property type="entry name" value="Nitroreductase-like"/>
</dbReference>
<dbReference type="EMBL" id="NPBV01000003">
    <property type="protein sequence ID" value="PAD21941.1"/>
    <property type="molecule type" value="Genomic_DNA"/>
</dbReference>
<evidence type="ECO:0000256" key="1">
    <source>
        <dbReference type="ARBA" id="ARBA00007118"/>
    </source>
</evidence>
<proteinExistence type="inferred from homology"/>
<evidence type="ECO:0000313" key="4">
    <source>
        <dbReference type="EMBL" id="PAD21941.1"/>
    </source>
</evidence>
<name>A0A268ACT5_9BACI</name>
<dbReference type="Gene3D" id="3.40.109.10">
    <property type="entry name" value="NADH Oxidase"/>
    <property type="match status" value="1"/>
</dbReference>
<dbReference type="Proteomes" id="UP000216013">
    <property type="component" value="Unassembled WGS sequence"/>
</dbReference>
<accession>A0A268ACT5</accession>
<gene>
    <name evidence="4" type="ORF">CHH64_04650</name>
</gene>
<dbReference type="AlphaFoldDB" id="A0A268ACT5"/>
<dbReference type="PANTHER" id="PTHR43673">
    <property type="entry name" value="NAD(P)H NITROREDUCTASE YDGI-RELATED"/>
    <property type="match status" value="1"/>
</dbReference>
<dbReference type="InterPro" id="IPR029479">
    <property type="entry name" value="Nitroreductase"/>
</dbReference>
<dbReference type="CDD" id="cd02137">
    <property type="entry name" value="MhqN-like"/>
    <property type="match status" value="1"/>
</dbReference>